<evidence type="ECO:0000313" key="10">
    <source>
        <dbReference type="Proteomes" id="UP001374579"/>
    </source>
</evidence>
<gene>
    <name evidence="9" type="ORF">V1264_019569</name>
</gene>
<comment type="subcellular location">
    <subcellularLocation>
        <location evidence="1 6">Membrane</location>
        <topology evidence="1 6">Multi-pass membrane protein</topology>
    </subcellularLocation>
</comment>
<evidence type="ECO:0000313" key="9">
    <source>
        <dbReference type="EMBL" id="KAK7104932.1"/>
    </source>
</evidence>
<evidence type="ECO:0000256" key="1">
    <source>
        <dbReference type="ARBA" id="ARBA00004141"/>
    </source>
</evidence>
<evidence type="ECO:0000256" key="6">
    <source>
        <dbReference type="RuleBase" id="RU367089"/>
    </source>
</evidence>
<proteinExistence type="inferred from homology"/>
<feature type="transmembrane region" description="Helical" evidence="6">
    <location>
        <begin position="147"/>
        <end position="166"/>
    </location>
</feature>
<sequence length="1319" mass="145986">MGGGVPLLNEYKQEFVWKRLPQTIFGGPKLKIGYDAPAYVYCTQVLLWALPWILGGIFTLVLELAYSSGETTDYLLLYCCLYGACITIFVVVVQTISTVVHIKEKENTKVITKKNFLAEEDEVDFQSCCGAETIEFVVPPKRFKLNILVHGLISGGMCGVTLWYLLPWTLNSLYGDDAGATAVLFLFGWFTLSIAQYSLTAAAPPEPAIFRTMDVYEMSPLSRPFYVLVCLAFHILHWNLEEFKGTNQALHIVFACLPLLWLLGVLPPLEALLLWVAEQVHVFMLGGSPMASNLRLALSVTASTCVFLGAYYIPVCFGTVLLSAAMGYVLSCDLSLLCSAVLQACRANKVSSSQFLHDSTQLRLQQGFGWTWGAPTLLYHLAVLCVTVATAAAVNYKHDSVDGAVVGWVVVGLCVAEKCLRDVQSVFIVFGLFRNYLFPHACLHSNRPYTRRKRQLAVLGIIRRIIFNWGAPVTMVMYLAVKISQPDVMDQAATHGLNTAQAVWYTLGVVRAFRGVWQSTVHSLLEVSVVHVVVTVMGDNSTVQWLGVPTLLLMAGVVRDRGAQLANKLYLFLALLVSSWTDKKQRRGSTALTLFLSLVLFPLVLVVMITAALLSAPLLPLFTLPVFFIAFPRPQRFWPEPVGASANVCGDTVYYRQLAPMLATSLRASFAAGSLGEPHPGNHYLVRYQDRLVWVVVLERGNAYVTLGIKGLELQETSCHTAEAARLDDIFETAFQNENGVSCCEVNQYPMHSLTPVDVCRVKTYSDARNVLTGVIDQPGAVDMTLKFFVKSLVWLVLHHVNKVKVREEAQRLQKEKQKREEKASTKKSLSAAVVTRSESQGSGGRGKGGGNKMEINHNHRVSNFNSGAALNNNAASSLPPPPSLPPIRDSNSLTPISVDTRAKNTFAFPPLEEATQPVGRSMEKTRKSSWSSSINSFTDSLWSDDDLDKPKGKKKSLKPAKVGHSAAQHLTPSVTPVVPKFQHAREKTDYDEFLDDFDFGLPMADVNRPKPNTAGSRGGFLANPLHSSSRVNGNHIYKPVTNLAGSPDFKCQYSSHMSLPAKWRELPIEHSQLSRHMAAFPADWYRHVLSLLDWSATGLPGEKVAIDVGADDALTNCYSQLIMACYSAFDTPDKMFGPSYLYKAYNGDVPWNAMLDWLSEDKELFAIVTKAFRLGFKLMLDAALLGDIEEHEELEESLREFDSQWYVGMEGDAHWKAAVLENRANLFSLGHNNVQSTYTSRTLTMQDVAVSVGRLNTEAVRGQWANLSLELLFMTNDDEERYSIQAHPTVLRNLTVQAADPPLGYPIFSSQPISVPTL</sequence>
<evidence type="ECO:0000256" key="5">
    <source>
        <dbReference type="ARBA" id="ARBA00023136"/>
    </source>
</evidence>
<evidence type="ECO:0000259" key="8">
    <source>
        <dbReference type="Pfam" id="PF05041"/>
    </source>
</evidence>
<evidence type="ECO:0000256" key="2">
    <source>
        <dbReference type="ARBA" id="ARBA00010170"/>
    </source>
</evidence>
<feature type="region of interest" description="Disordered" evidence="7">
    <location>
        <begin position="908"/>
        <end position="972"/>
    </location>
</feature>
<feature type="transmembrane region" description="Helical" evidence="6">
    <location>
        <begin position="178"/>
        <end position="203"/>
    </location>
</feature>
<evidence type="ECO:0000256" key="3">
    <source>
        <dbReference type="ARBA" id="ARBA00022692"/>
    </source>
</evidence>
<feature type="compositionally biased region" description="Polar residues" evidence="7">
    <location>
        <begin position="929"/>
        <end position="942"/>
    </location>
</feature>
<keyword evidence="3 6" id="KW-0812">Transmembrane</keyword>
<comment type="caution">
    <text evidence="9">The sequence shown here is derived from an EMBL/GenBank/DDBJ whole genome shotgun (WGS) entry which is preliminary data.</text>
</comment>
<reference evidence="9 10" key="1">
    <citation type="submission" date="2024-02" db="EMBL/GenBank/DDBJ databases">
        <title>Chromosome-scale genome assembly of the rough periwinkle Littorina saxatilis.</title>
        <authorList>
            <person name="De Jode A."/>
            <person name="Faria R."/>
            <person name="Formenti G."/>
            <person name="Sims Y."/>
            <person name="Smith T.P."/>
            <person name="Tracey A."/>
            <person name="Wood J.M.D."/>
            <person name="Zagrodzka Z.B."/>
            <person name="Johannesson K."/>
            <person name="Butlin R.K."/>
            <person name="Leder E.H."/>
        </authorList>
    </citation>
    <scope>NUCLEOTIDE SEQUENCE [LARGE SCALE GENOMIC DNA]</scope>
    <source>
        <strain evidence="9">Snail1</strain>
        <tissue evidence="9">Muscle</tissue>
    </source>
</reference>
<protein>
    <recommendedName>
        <fullName evidence="6">Pecanex-like protein</fullName>
    </recommendedName>
</protein>
<dbReference type="EMBL" id="JBAMIC010000008">
    <property type="protein sequence ID" value="KAK7104932.1"/>
    <property type="molecule type" value="Genomic_DNA"/>
</dbReference>
<dbReference type="Proteomes" id="UP001374579">
    <property type="component" value="Unassembled WGS sequence"/>
</dbReference>
<dbReference type="InterPro" id="IPR007735">
    <property type="entry name" value="Pecanex_C"/>
</dbReference>
<feature type="transmembrane region" description="Helical" evidence="6">
    <location>
        <begin position="252"/>
        <end position="276"/>
    </location>
</feature>
<dbReference type="Pfam" id="PF05041">
    <property type="entry name" value="Pecanex_C"/>
    <property type="match status" value="1"/>
</dbReference>
<feature type="compositionally biased region" description="Low complexity" evidence="7">
    <location>
        <begin position="869"/>
        <end position="878"/>
    </location>
</feature>
<feature type="domain" description="Pecanex C-terminal" evidence="8">
    <location>
        <begin position="1142"/>
        <end position="1311"/>
    </location>
</feature>
<feature type="transmembrane region" description="Helical" evidence="6">
    <location>
        <begin position="461"/>
        <end position="481"/>
    </location>
</feature>
<feature type="compositionally biased region" description="Gly residues" evidence="7">
    <location>
        <begin position="842"/>
        <end position="852"/>
    </location>
</feature>
<keyword evidence="4 6" id="KW-1133">Transmembrane helix</keyword>
<accession>A0AAN9BG63</accession>
<organism evidence="9 10">
    <name type="scientific">Littorina saxatilis</name>
    <dbReference type="NCBI Taxonomy" id="31220"/>
    <lineage>
        <taxon>Eukaryota</taxon>
        <taxon>Metazoa</taxon>
        <taxon>Spiralia</taxon>
        <taxon>Lophotrochozoa</taxon>
        <taxon>Mollusca</taxon>
        <taxon>Gastropoda</taxon>
        <taxon>Caenogastropoda</taxon>
        <taxon>Littorinimorpha</taxon>
        <taxon>Littorinoidea</taxon>
        <taxon>Littorinidae</taxon>
        <taxon>Littorina</taxon>
    </lineage>
</organism>
<dbReference type="PANTHER" id="PTHR12372:SF6">
    <property type="entry name" value="PECANEX-LIKE PROTEIN 4"/>
    <property type="match status" value="1"/>
</dbReference>
<feature type="transmembrane region" description="Helical" evidence="6">
    <location>
        <begin position="38"/>
        <end position="62"/>
    </location>
</feature>
<feature type="region of interest" description="Disordered" evidence="7">
    <location>
        <begin position="809"/>
        <end position="895"/>
    </location>
</feature>
<dbReference type="PANTHER" id="PTHR12372">
    <property type="entry name" value="PECANEX"/>
    <property type="match status" value="1"/>
</dbReference>
<dbReference type="GO" id="GO:0016020">
    <property type="term" value="C:membrane"/>
    <property type="evidence" value="ECO:0007669"/>
    <property type="project" value="UniProtKB-SubCell"/>
</dbReference>
<feature type="transmembrane region" description="Helical" evidence="6">
    <location>
        <begin position="592"/>
        <end position="614"/>
    </location>
</feature>
<feature type="transmembrane region" description="Helical" evidence="6">
    <location>
        <begin position="296"/>
        <end position="314"/>
    </location>
</feature>
<evidence type="ECO:0000256" key="4">
    <source>
        <dbReference type="ARBA" id="ARBA00022989"/>
    </source>
</evidence>
<name>A0AAN9BG63_9CAEN</name>
<evidence type="ECO:0000256" key="7">
    <source>
        <dbReference type="SAM" id="MobiDB-lite"/>
    </source>
</evidence>
<feature type="transmembrane region" description="Helical" evidence="6">
    <location>
        <begin position="320"/>
        <end position="342"/>
    </location>
</feature>
<keyword evidence="5 6" id="KW-0472">Membrane</keyword>
<keyword evidence="10" id="KW-1185">Reference proteome</keyword>
<comment type="similarity">
    <text evidence="2 6">Belongs to the pecanex family.</text>
</comment>
<feature type="transmembrane region" description="Helical" evidence="6">
    <location>
        <begin position="224"/>
        <end position="240"/>
    </location>
</feature>
<feature type="transmembrane region" description="Helical" evidence="6">
    <location>
        <begin position="74"/>
        <end position="100"/>
    </location>
</feature>
<feature type="compositionally biased region" description="Basic and acidic residues" evidence="7">
    <location>
        <begin position="809"/>
        <end position="825"/>
    </location>
</feature>
<dbReference type="InterPro" id="IPR039797">
    <property type="entry name" value="Pecanex"/>
</dbReference>